<dbReference type="KEGG" id="eaj:Q3M24_03425"/>
<proteinExistence type="predicted"/>
<organism evidence="4">
    <name type="scientific">Candidatus Electrothrix aestuarii</name>
    <dbReference type="NCBI Taxonomy" id="3062594"/>
    <lineage>
        <taxon>Bacteria</taxon>
        <taxon>Pseudomonadati</taxon>
        <taxon>Thermodesulfobacteriota</taxon>
        <taxon>Desulfobulbia</taxon>
        <taxon>Desulfobulbales</taxon>
        <taxon>Desulfobulbaceae</taxon>
        <taxon>Candidatus Electrothrix</taxon>
    </lineage>
</organism>
<feature type="coiled-coil region" evidence="1">
    <location>
        <begin position="179"/>
        <end position="213"/>
    </location>
</feature>
<dbReference type="EMBL" id="CP159373">
    <property type="protein sequence ID" value="XCN73820.1"/>
    <property type="molecule type" value="Genomic_DNA"/>
</dbReference>
<feature type="coiled-coil region" evidence="1">
    <location>
        <begin position="248"/>
        <end position="275"/>
    </location>
</feature>
<protein>
    <submittedName>
        <fullName evidence="4">Uncharacterized protein</fullName>
    </submittedName>
</protein>
<dbReference type="Gene3D" id="1.20.1480.30">
    <property type="entry name" value="Designed four-helix bundle protein"/>
    <property type="match status" value="1"/>
</dbReference>
<keyword evidence="3" id="KW-0812">Transmembrane</keyword>
<reference evidence="4" key="1">
    <citation type="journal article" date="2024" name="Syst. Appl. Microbiol.">
        <title>First single-strain enrichments of Electrothrix cable bacteria, description of E. aestuarii sp. nov. and E. rattekaaiensis sp. nov., and proposal of a cable bacteria taxonomy following the rules of the SeqCode.</title>
        <authorList>
            <person name="Plum-Jensen L.E."/>
            <person name="Schramm A."/>
            <person name="Marshall I.P.G."/>
        </authorList>
    </citation>
    <scope>NUCLEOTIDE SEQUENCE</scope>
    <source>
        <strain evidence="4">Rat1</strain>
    </source>
</reference>
<evidence type="ECO:0000256" key="1">
    <source>
        <dbReference type="SAM" id="Coils"/>
    </source>
</evidence>
<name>A0AAU8LW98_9BACT</name>
<feature type="region of interest" description="Disordered" evidence="2">
    <location>
        <begin position="285"/>
        <end position="307"/>
    </location>
</feature>
<accession>A0AAU8LW98</accession>
<evidence type="ECO:0000256" key="2">
    <source>
        <dbReference type="SAM" id="MobiDB-lite"/>
    </source>
</evidence>
<feature type="compositionally biased region" description="Polar residues" evidence="2">
    <location>
        <begin position="289"/>
        <end position="306"/>
    </location>
</feature>
<reference evidence="4" key="2">
    <citation type="submission" date="2024-06" db="EMBL/GenBank/DDBJ databases">
        <authorList>
            <person name="Plum-Jensen L.E."/>
            <person name="Schramm A."/>
            <person name="Marshall I.P.G."/>
        </authorList>
    </citation>
    <scope>NUCLEOTIDE SEQUENCE</scope>
    <source>
        <strain evidence="4">Rat1</strain>
    </source>
</reference>
<keyword evidence="3" id="KW-0472">Membrane</keyword>
<sequence length="378" mass="40900">MKNKTLLKPLLYSVLILILLGTMVYQIAGNPEASVFSSLASAIGILFMGIVRTIQWLFAMLIALAVCLAFLFALFLGAIALFDKAIAAQMYQNLKSTLLGATAPFTGACCTQSQACASQAPEDSSPEEERYETIQTEISGIQEQLQADQQTLTHTLNQLVSRVETLEAGSADIASQQALEKTSREVQDATASLAAMQETISALQSSLDQTANQVNAISPDAILGDLPQRLQSLEEQQSTLEIPEPVDIAPLQNDIQAIQAELSQVQEAATKALQAASECAATPAIQEAPANSSKPDPAPVTQTAPSEQEDHRLFSYFDDPADREKLVQVVSSTLNKNMSYKQVLNLLVKEFGPVKGKIISSHPSLSKDFIRQCRKNHH</sequence>
<feature type="transmembrane region" description="Helical" evidence="3">
    <location>
        <begin position="9"/>
        <end position="28"/>
    </location>
</feature>
<gene>
    <name evidence="4" type="ORF">Q3M24_03425</name>
</gene>
<keyword evidence="3" id="KW-1133">Transmembrane helix</keyword>
<keyword evidence="1" id="KW-0175">Coiled coil</keyword>
<evidence type="ECO:0000313" key="4">
    <source>
        <dbReference type="EMBL" id="XCN73820.1"/>
    </source>
</evidence>
<feature type="transmembrane region" description="Helical" evidence="3">
    <location>
        <begin position="58"/>
        <end position="82"/>
    </location>
</feature>
<evidence type="ECO:0000256" key="3">
    <source>
        <dbReference type="SAM" id="Phobius"/>
    </source>
</evidence>
<feature type="transmembrane region" description="Helical" evidence="3">
    <location>
        <begin position="34"/>
        <end position="51"/>
    </location>
</feature>
<dbReference type="AlphaFoldDB" id="A0AAU8LW98"/>